<feature type="region of interest" description="Disordered" evidence="1">
    <location>
        <begin position="1"/>
        <end position="77"/>
    </location>
</feature>
<dbReference type="AlphaFoldDB" id="W6PWJ4"/>
<organism evidence="2 3">
    <name type="scientific">Penicillium roqueforti (strain FM164)</name>
    <dbReference type="NCBI Taxonomy" id="1365484"/>
    <lineage>
        <taxon>Eukaryota</taxon>
        <taxon>Fungi</taxon>
        <taxon>Dikarya</taxon>
        <taxon>Ascomycota</taxon>
        <taxon>Pezizomycotina</taxon>
        <taxon>Eurotiomycetes</taxon>
        <taxon>Eurotiomycetidae</taxon>
        <taxon>Eurotiales</taxon>
        <taxon>Aspergillaceae</taxon>
        <taxon>Penicillium</taxon>
    </lineage>
</organism>
<reference evidence="2" key="1">
    <citation type="journal article" date="2014" name="Nat. Commun.">
        <title>Multiple recent horizontal transfers of a large genomic region in cheese making fungi.</title>
        <authorList>
            <person name="Cheeseman K."/>
            <person name="Ropars J."/>
            <person name="Renault P."/>
            <person name="Dupont J."/>
            <person name="Gouzy J."/>
            <person name="Branca A."/>
            <person name="Abraham A.L."/>
            <person name="Ceppi M."/>
            <person name="Conseiller E."/>
            <person name="Debuchy R."/>
            <person name="Malagnac F."/>
            <person name="Goarin A."/>
            <person name="Silar P."/>
            <person name="Lacoste S."/>
            <person name="Sallet E."/>
            <person name="Bensimon A."/>
            <person name="Giraud T."/>
            <person name="Brygoo Y."/>
        </authorList>
    </citation>
    <scope>NUCLEOTIDE SEQUENCE [LARGE SCALE GENOMIC DNA]</scope>
    <source>
        <strain evidence="2">FM164</strain>
    </source>
</reference>
<keyword evidence="3" id="KW-1185">Reference proteome</keyword>
<dbReference type="Proteomes" id="UP000030686">
    <property type="component" value="Unassembled WGS sequence"/>
</dbReference>
<gene>
    <name evidence="2" type="ORF">PROQFM164_S01g002081</name>
</gene>
<sequence length="77" mass="8941">MPEREEDRESISEPLPEDLQKIVDKEESDRQIRADYENSFTSTSPKHSLKELVTERLDENPDVPHNSSEKTQEKSQG</sequence>
<feature type="compositionally biased region" description="Basic and acidic residues" evidence="1">
    <location>
        <begin position="18"/>
        <end position="36"/>
    </location>
</feature>
<feature type="compositionally biased region" description="Basic and acidic residues" evidence="1">
    <location>
        <begin position="48"/>
        <end position="59"/>
    </location>
</feature>
<dbReference type="OrthoDB" id="4496885at2759"/>
<dbReference type="EMBL" id="HG792015">
    <property type="protein sequence ID" value="CDM28270.1"/>
    <property type="molecule type" value="Genomic_DNA"/>
</dbReference>
<evidence type="ECO:0000256" key="1">
    <source>
        <dbReference type="SAM" id="MobiDB-lite"/>
    </source>
</evidence>
<feature type="compositionally biased region" description="Basic and acidic residues" evidence="1">
    <location>
        <begin position="1"/>
        <end position="11"/>
    </location>
</feature>
<evidence type="ECO:0000313" key="2">
    <source>
        <dbReference type="EMBL" id="CDM28270.1"/>
    </source>
</evidence>
<protein>
    <submittedName>
        <fullName evidence="2">Genomic scaffold, ProqFM164S01</fullName>
    </submittedName>
</protein>
<accession>W6PWJ4</accession>
<name>W6PWJ4_PENRF</name>
<proteinExistence type="predicted"/>
<feature type="compositionally biased region" description="Basic and acidic residues" evidence="1">
    <location>
        <begin position="67"/>
        <end position="77"/>
    </location>
</feature>
<evidence type="ECO:0000313" key="3">
    <source>
        <dbReference type="Proteomes" id="UP000030686"/>
    </source>
</evidence>